<organism evidence="2 3">
    <name type="scientific">Algibacter aquimarinus</name>
    <dbReference type="NCBI Taxonomy" id="1136748"/>
    <lineage>
        <taxon>Bacteria</taxon>
        <taxon>Pseudomonadati</taxon>
        <taxon>Bacteroidota</taxon>
        <taxon>Flavobacteriia</taxon>
        <taxon>Flavobacteriales</taxon>
        <taxon>Flavobacteriaceae</taxon>
        <taxon>Algibacter</taxon>
    </lineage>
</organism>
<dbReference type="PROSITE" id="PS00018">
    <property type="entry name" value="EF_HAND_1"/>
    <property type="match status" value="1"/>
</dbReference>
<protein>
    <recommendedName>
        <fullName evidence="1">MAM domain-containing protein</fullName>
    </recommendedName>
</protein>
<keyword evidence="3" id="KW-1185">Reference proteome</keyword>
<dbReference type="Gene3D" id="4.10.1080.10">
    <property type="entry name" value="TSP type-3 repeat"/>
    <property type="match status" value="1"/>
</dbReference>
<evidence type="ECO:0000259" key="1">
    <source>
        <dbReference type="PROSITE" id="PS50060"/>
    </source>
</evidence>
<evidence type="ECO:0000313" key="2">
    <source>
        <dbReference type="EMBL" id="GAA4964290.1"/>
    </source>
</evidence>
<dbReference type="InterPro" id="IPR028974">
    <property type="entry name" value="TSP_type-3_rpt"/>
</dbReference>
<proteinExistence type="predicted"/>
<sequence>MIAFFGMGIMQLHAQDTDGDGVLDSVDVCPGYDDFADNDGDGYPDGCDLDDDNDGVLDSNECGIFEFDLTSFSIPSPFTNVTNCSGQSIWFQSNPVYTIAPPNHPCFDPMGTMGVITDHTTGLTTGGTIIGIQAGVGTDFLSVITINRTIEANSDYLIEFAHMIWARSDNTVPDFRGAIQLYVNGVLNRTWQGTPGLPFGAWEEASVIINSGTNTTIDIELRVRRGASIGGNDYMIDDLRFSPLSEFCDTDKDGIPNHFDLDSDNDGCNDAIESGGIDANNDGILDGSGIDLNGLVVGGTGGYNSYTGHETTATVISVLNTPPNTISVLEEDNISIDASFNKMDTGVFNSGAPDYSGSTPSTSGFIYQWFLGDPNLGGMPLSELSPNYSGVTTSTLNLINIPRSFNGNMYYLVVSQDNYTCFSETYSTVLNVNSQHPCDPIRSGNLDSDDDGISDICDIDDDNDGILDAIECLSETGNLIENGDFEMGNMGFSTSYVLGICNFGGFTPDAGEYLIVNNPFNCHQNFKNIGDNTSGTGNMMVINGSSAGNFPFFYSKTITQGIVQNRLYEFSVWVLNSVRAELML</sequence>
<evidence type="ECO:0000313" key="3">
    <source>
        <dbReference type="Proteomes" id="UP001501692"/>
    </source>
</evidence>
<dbReference type="PROSITE" id="PS50060">
    <property type="entry name" value="MAM_2"/>
    <property type="match status" value="1"/>
</dbReference>
<dbReference type="EMBL" id="BAABJK010000004">
    <property type="protein sequence ID" value="GAA4964290.1"/>
    <property type="molecule type" value="Genomic_DNA"/>
</dbReference>
<name>A0ABP9H8W9_9FLAO</name>
<feature type="domain" description="MAM" evidence="1">
    <location>
        <begin position="45"/>
        <end position="250"/>
    </location>
</feature>
<dbReference type="Proteomes" id="UP001501692">
    <property type="component" value="Unassembled WGS sequence"/>
</dbReference>
<dbReference type="SUPFAM" id="SSF103647">
    <property type="entry name" value="TSP type-3 repeat"/>
    <property type="match status" value="2"/>
</dbReference>
<reference evidence="3" key="1">
    <citation type="journal article" date="2019" name="Int. J. Syst. Evol. Microbiol.">
        <title>The Global Catalogue of Microorganisms (GCM) 10K type strain sequencing project: providing services to taxonomists for standard genome sequencing and annotation.</title>
        <authorList>
            <consortium name="The Broad Institute Genomics Platform"/>
            <consortium name="The Broad Institute Genome Sequencing Center for Infectious Disease"/>
            <person name="Wu L."/>
            <person name="Ma J."/>
        </authorList>
    </citation>
    <scope>NUCLEOTIDE SEQUENCE [LARGE SCALE GENOMIC DNA]</scope>
    <source>
        <strain evidence="3">JCM 18287</strain>
    </source>
</reference>
<accession>A0ABP9H8W9</accession>
<dbReference type="InterPro" id="IPR000998">
    <property type="entry name" value="MAM_dom"/>
</dbReference>
<dbReference type="InterPro" id="IPR018247">
    <property type="entry name" value="EF_Hand_1_Ca_BS"/>
</dbReference>
<gene>
    <name evidence="2" type="ORF">GCM10023315_11370</name>
</gene>
<comment type="caution">
    <text evidence="2">The sequence shown here is derived from an EMBL/GenBank/DDBJ whole genome shotgun (WGS) entry which is preliminary data.</text>
</comment>